<dbReference type="GO" id="GO:0006511">
    <property type="term" value="P:ubiquitin-dependent protein catabolic process"/>
    <property type="evidence" value="ECO:0007669"/>
    <property type="project" value="TreeGrafter"/>
</dbReference>
<dbReference type="PANTHER" id="PTHR22765">
    <property type="entry name" value="RING FINGER AND PROTEASE ASSOCIATED DOMAIN-CONTAINING"/>
    <property type="match status" value="1"/>
</dbReference>
<dbReference type="Proteomes" id="UP000092555">
    <property type="component" value="Unassembled WGS sequence"/>
</dbReference>
<feature type="signal peptide" evidence="8">
    <location>
        <begin position="1"/>
        <end position="26"/>
    </location>
</feature>
<evidence type="ECO:0000256" key="5">
    <source>
        <dbReference type="PROSITE-ProRule" id="PRU00175"/>
    </source>
</evidence>
<comment type="subcellular location">
    <subcellularLocation>
        <location evidence="1">Membrane</location>
    </subcellularLocation>
</comment>
<feature type="compositionally biased region" description="Polar residues" evidence="6">
    <location>
        <begin position="493"/>
        <end position="514"/>
    </location>
</feature>
<feature type="chain" id="PRO_5008291741" description="RING-type domain-containing protein" evidence="8">
    <location>
        <begin position="27"/>
        <end position="539"/>
    </location>
</feature>
<dbReference type="Pfam" id="PF13639">
    <property type="entry name" value="zf-RING_2"/>
    <property type="match status" value="1"/>
</dbReference>
<dbReference type="Pfam" id="PF02225">
    <property type="entry name" value="PA"/>
    <property type="match status" value="1"/>
</dbReference>
<dbReference type="InterPro" id="IPR003137">
    <property type="entry name" value="PA_domain"/>
</dbReference>
<dbReference type="PANTHER" id="PTHR22765:SF416">
    <property type="entry name" value="E3 UBIQUITIN-PROTEIN LIGASE GODZILLA"/>
    <property type="match status" value="1"/>
</dbReference>
<keyword evidence="4 7" id="KW-0472">Membrane</keyword>
<dbReference type="InterPro" id="IPR001841">
    <property type="entry name" value="Znf_RING"/>
</dbReference>
<evidence type="ECO:0000256" key="6">
    <source>
        <dbReference type="SAM" id="MobiDB-lite"/>
    </source>
</evidence>
<name>A0A1A0HCD3_9ASCO</name>
<organism evidence="10 11">
    <name type="scientific">Metschnikowia bicuspidata var. bicuspidata NRRL YB-4993</name>
    <dbReference type="NCBI Taxonomy" id="869754"/>
    <lineage>
        <taxon>Eukaryota</taxon>
        <taxon>Fungi</taxon>
        <taxon>Dikarya</taxon>
        <taxon>Ascomycota</taxon>
        <taxon>Saccharomycotina</taxon>
        <taxon>Pichiomycetes</taxon>
        <taxon>Metschnikowiaceae</taxon>
        <taxon>Metschnikowia</taxon>
    </lineage>
</organism>
<evidence type="ECO:0000256" key="8">
    <source>
        <dbReference type="SAM" id="SignalP"/>
    </source>
</evidence>
<dbReference type="SUPFAM" id="SSF57850">
    <property type="entry name" value="RING/U-box"/>
    <property type="match status" value="1"/>
</dbReference>
<keyword evidence="2 7" id="KW-0812">Transmembrane</keyword>
<dbReference type="STRING" id="869754.A0A1A0HCD3"/>
<evidence type="ECO:0000256" key="4">
    <source>
        <dbReference type="ARBA" id="ARBA00023136"/>
    </source>
</evidence>
<keyword evidence="5" id="KW-0863">Zinc-finger</keyword>
<dbReference type="SMART" id="SM00184">
    <property type="entry name" value="RING"/>
    <property type="match status" value="1"/>
</dbReference>
<keyword evidence="5" id="KW-0479">Metal-binding</keyword>
<evidence type="ECO:0000256" key="7">
    <source>
        <dbReference type="SAM" id="Phobius"/>
    </source>
</evidence>
<dbReference type="GO" id="GO:0061630">
    <property type="term" value="F:ubiquitin protein ligase activity"/>
    <property type="evidence" value="ECO:0007669"/>
    <property type="project" value="TreeGrafter"/>
</dbReference>
<dbReference type="Gene3D" id="3.50.30.30">
    <property type="match status" value="1"/>
</dbReference>
<dbReference type="GO" id="GO:0016020">
    <property type="term" value="C:membrane"/>
    <property type="evidence" value="ECO:0007669"/>
    <property type="project" value="UniProtKB-SubCell"/>
</dbReference>
<dbReference type="GO" id="GO:0005737">
    <property type="term" value="C:cytoplasm"/>
    <property type="evidence" value="ECO:0007669"/>
    <property type="project" value="TreeGrafter"/>
</dbReference>
<feature type="transmembrane region" description="Helical" evidence="7">
    <location>
        <begin position="241"/>
        <end position="263"/>
    </location>
</feature>
<keyword evidence="5" id="KW-0862">Zinc</keyword>
<reference evidence="10 11" key="1">
    <citation type="submission" date="2016-05" db="EMBL/GenBank/DDBJ databases">
        <title>Comparative genomics of biotechnologically important yeasts.</title>
        <authorList>
            <consortium name="DOE Joint Genome Institute"/>
            <person name="Riley R."/>
            <person name="Haridas S."/>
            <person name="Wolfe K.H."/>
            <person name="Lopes M.R."/>
            <person name="Hittinger C.T."/>
            <person name="Goker M."/>
            <person name="Salamov A."/>
            <person name="Wisecaver J."/>
            <person name="Long T.M."/>
            <person name="Aerts A.L."/>
            <person name="Barry K."/>
            <person name="Choi C."/>
            <person name="Clum A."/>
            <person name="Coughlan A.Y."/>
            <person name="Deshpande S."/>
            <person name="Douglass A.P."/>
            <person name="Hanson S.J."/>
            <person name="Klenk H.-P."/>
            <person name="LaButti K."/>
            <person name="Lapidus A."/>
            <person name="Lindquist E."/>
            <person name="Lipzen A."/>
            <person name="Meier-kolthoff J.P."/>
            <person name="Ohm R.A."/>
            <person name="Otillar R.P."/>
            <person name="Pangilinan J."/>
            <person name="Peng Y."/>
            <person name="Rokas A."/>
            <person name="Rosa C.A."/>
            <person name="Scheuner C."/>
            <person name="Sibirny A.A."/>
            <person name="Slot J.C."/>
            <person name="Stielow J.B."/>
            <person name="Sun H."/>
            <person name="Kurtzman C.P."/>
            <person name="Blackwell M."/>
            <person name="Grigoriev I.V."/>
            <person name="Jeffries T.W."/>
        </authorList>
    </citation>
    <scope>NUCLEOTIDE SEQUENCE [LARGE SCALE GENOMIC DNA]</scope>
    <source>
        <strain evidence="10 11">NRRL YB-4993</strain>
    </source>
</reference>
<keyword evidence="11" id="KW-1185">Reference proteome</keyword>
<feature type="domain" description="RING-type" evidence="9">
    <location>
        <begin position="366"/>
        <end position="409"/>
    </location>
</feature>
<dbReference type="AlphaFoldDB" id="A0A1A0HCD3"/>
<feature type="region of interest" description="Disordered" evidence="6">
    <location>
        <begin position="428"/>
        <end position="449"/>
    </location>
</feature>
<dbReference type="RefSeq" id="XP_018712052.1">
    <property type="nucleotide sequence ID" value="XM_018854152.1"/>
</dbReference>
<evidence type="ECO:0000313" key="11">
    <source>
        <dbReference type="Proteomes" id="UP000092555"/>
    </source>
</evidence>
<evidence type="ECO:0000256" key="1">
    <source>
        <dbReference type="ARBA" id="ARBA00004370"/>
    </source>
</evidence>
<protein>
    <recommendedName>
        <fullName evidence="9">RING-type domain-containing protein</fullName>
    </recommendedName>
</protein>
<accession>A0A1A0HCD3</accession>
<evidence type="ECO:0000256" key="2">
    <source>
        <dbReference type="ARBA" id="ARBA00022692"/>
    </source>
</evidence>
<dbReference type="Gene3D" id="3.30.40.10">
    <property type="entry name" value="Zinc/RING finger domain, C3HC4 (zinc finger)"/>
    <property type="match status" value="1"/>
</dbReference>
<evidence type="ECO:0000256" key="3">
    <source>
        <dbReference type="ARBA" id="ARBA00022989"/>
    </source>
</evidence>
<dbReference type="InterPro" id="IPR013083">
    <property type="entry name" value="Znf_RING/FYVE/PHD"/>
</dbReference>
<evidence type="ECO:0000313" key="10">
    <source>
        <dbReference type="EMBL" id="OBA21542.1"/>
    </source>
</evidence>
<feature type="region of interest" description="Disordered" evidence="6">
    <location>
        <begin position="493"/>
        <end position="539"/>
    </location>
</feature>
<dbReference type="OrthoDB" id="8062037at2759"/>
<dbReference type="EMBL" id="LXTC01000003">
    <property type="protein sequence ID" value="OBA21542.1"/>
    <property type="molecule type" value="Genomic_DNA"/>
</dbReference>
<dbReference type="GO" id="GO:0008270">
    <property type="term" value="F:zinc ion binding"/>
    <property type="evidence" value="ECO:0007669"/>
    <property type="project" value="UniProtKB-KW"/>
</dbReference>
<keyword evidence="3 7" id="KW-1133">Transmembrane helix</keyword>
<evidence type="ECO:0000259" key="9">
    <source>
        <dbReference type="PROSITE" id="PS50089"/>
    </source>
</evidence>
<feature type="compositionally biased region" description="Low complexity" evidence="6">
    <location>
        <begin position="439"/>
        <end position="449"/>
    </location>
</feature>
<comment type="caution">
    <text evidence="10">The sequence shown here is derived from an EMBL/GenBank/DDBJ whole genome shotgun (WGS) entry which is preliminary data.</text>
</comment>
<gene>
    <name evidence="10" type="ORF">METBIDRAFT_12037</name>
</gene>
<dbReference type="PROSITE" id="PS50089">
    <property type="entry name" value="ZF_RING_2"/>
    <property type="match status" value="1"/>
</dbReference>
<sequence length="539" mass="58042">MRAPHTPIPRLVAAALVLLFLRRCCASPDPPGGVFLSPPNSAPTGASGLATRGLFLQHVPGAPAAGTNRAAAPPRPWPRDIDPSFSNVVNSVFPVDMVVSYNASGGRAGGQMVARYAAFSPVLRGELRGHYVFVAGSACSEIAAHQHPEYTDKILVVARGKCTFVQKLENIRGARLAPRAVVVANNVPHGGLITMYSRSFNRDEQLRFPVLFLGFEDAETLRAMQPARPELALRTAPFDGFLGLVLLMAVLPPLVIVACYAVVRASQWWARRRRNARNRRYVRLLPVYIYARTHLVPWPAFYEYLLATGQTDDIPLALSSVADVAGPPACGALAAPPFVAGGTDLLLMPDLHILYAAADFYPTQKCAICLGRFVPLKLRVLVLACKHVHHEDCLANWLINFRRTCPLCNEAVRAHDAQQLLTHGGHGYGTFAADPENPTPATDDAPGPAARSLRVDLARSGLDDSEGPRPSCSGQALASRADRVLPIARVPLSDSSFVTTKTHQSGDAPSSYHTSAGVFPPDSGDDTQLDESGHSTLRF</sequence>
<dbReference type="GeneID" id="30027128"/>
<dbReference type="InterPro" id="IPR051826">
    <property type="entry name" value="E3_ubiquitin-ligase_domain"/>
</dbReference>
<keyword evidence="8" id="KW-0732">Signal</keyword>
<proteinExistence type="predicted"/>